<accession>A0A0M4JWN4</accession>
<gene>
    <name evidence="1" type="ORF">SCANT_v1c04860</name>
</gene>
<dbReference type="EMBL" id="CP012622">
    <property type="protein sequence ID" value="ALD66392.1"/>
    <property type="molecule type" value="Genomic_DNA"/>
</dbReference>
<keyword evidence="2" id="KW-1185">Reference proteome</keyword>
<name>A0A0M4JWN4_9MOLU</name>
<proteinExistence type="predicted"/>
<dbReference type="PATRIC" id="fig|362837.3.peg.497"/>
<evidence type="ECO:0000313" key="2">
    <source>
        <dbReference type="Proteomes" id="UP000063919"/>
    </source>
</evidence>
<sequence length="127" mass="15245">MWVSLNFISDIILNIYGKRNAEYFLNKRRKKRKNKINLEKHLWNSNIRITYLKTTADQYLFNLKMSKYNRKLQIQELNAEIIKLPEKIIARNNLEKDVITKGKLLINVKEDSKYYNQAKLEITITPN</sequence>
<dbReference type="KEGG" id="scj:SCANT_v1c04860"/>
<dbReference type="Proteomes" id="UP000063919">
    <property type="component" value="Chromosome"/>
</dbReference>
<organism evidence="1 2">
    <name type="scientific">Spiroplasma cantharicola</name>
    <dbReference type="NCBI Taxonomy" id="362837"/>
    <lineage>
        <taxon>Bacteria</taxon>
        <taxon>Bacillati</taxon>
        <taxon>Mycoplasmatota</taxon>
        <taxon>Mollicutes</taxon>
        <taxon>Entomoplasmatales</taxon>
        <taxon>Spiroplasmataceae</taxon>
        <taxon>Spiroplasma</taxon>
    </lineage>
</organism>
<dbReference type="RefSeq" id="WP_053946153.1">
    <property type="nucleotide sequence ID" value="NZ_CP012622.1"/>
</dbReference>
<protein>
    <submittedName>
        <fullName evidence="1">Uncharacterized protein</fullName>
    </submittedName>
</protein>
<reference evidence="1 2" key="1">
    <citation type="journal article" date="2015" name="Genome Announc.">
        <title>Complete Genome Sequence of Spiroplasma cantharicola CC-1T (DSM 21588), a Bacterium Isolated from Soldier Beetle (Cantharis carolinus).</title>
        <authorList>
            <person name="Lo W.S."/>
            <person name="Liu P.Y."/>
            <person name="Kuo C.H."/>
        </authorList>
    </citation>
    <scope>NUCLEOTIDE SEQUENCE [LARGE SCALE GENOMIC DNA]</scope>
    <source>
        <strain evidence="1 2">CC-1</strain>
    </source>
</reference>
<dbReference type="AlphaFoldDB" id="A0A0M4JWN4"/>
<dbReference type="STRING" id="362837.SCANT_v1c04860"/>
<evidence type="ECO:0000313" key="1">
    <source>
        <dbReference type="EMBL" id="ALD66392.1"/>
    </source>
</evidence>